<sequence length="236" mass="26576">MILFVLLSPLLACDKKELVQPTDCSEISKHDSNKDSGVYVIYPLGERSAVQVYCDMKAHGGRWTVIQTRMDGTLNFYRNYDQYKLGFGDANGEYWIGLDNIHYLTRRQKYELAVDLEDFNGKKVSAHYASFSVGSECTGYKLTVTGFVNGGAGDSLGYSNGARFSTFDRDQDTTSSNCARALVGAHWYKSCSHSNPNGVYRWGNDKTVGAIGVFWYHWNGYYYSVKSISMKIRPVM</sequence>
<proteinExistence type="predicted"/>
<dbReference type="PROSITE" id="PS51406">
    <property type="entry name" value="FIBRINOGEN_C_2"/>
    <property type="match status" value="1"/>
</dbReference>
<reference evidence="3" key="2">
    <citation type="submission" date="2025-08" db="UniProtKB">
        <authorList>
            <consortium name="Ensembl"/>
        </authorList>
    </citation>
    <scope>IDENTIFICATION</scope>
</reference>
<dbReference type="SUPFAM" id="SSF56496">
    <property type="entry name" value="Fibrinogen C-terminal domain-like"/>
    <property type="match status" value="1"/>
</dbReference>
<dbReference type="AlphaFoldDB" id="A0A673CKJ1"/>
<dbReference type="GO" id="GO:0005615">
    <property type="term" value="C:extracellular space"/>
    <property type="evidence" value="ECO:0007669"/>
    <property type="project" value="TreeGrafter"/>
</dbReference>
<dbReference type="FunFam" id="3.90.215.10:FF:000001">
    <property type="entry name" value="Tenascin isoform 1"/>
    <property type="match status" value="1"/>
</dbReference>
<dbReference type="SMART" id="SM00186">
    <property type="entry name" value="FBG"/>
    <property type="match status" value="1"/>
</dbReference>
<evidence type="ECO:0000313" key="4">
    <source>
        <dbReference type="Proteomes" id="UP000472271"/>
    </source>
</evidence>
<dbReference type="Ensembl" id="ENSSORT00005054416.1">
    <property type="protein sequence ID" value="ENSSORP00005053162.1"/>
    <property type="gene ID" value="ENSSORG00005023919.1"/>
</dbReference>
<accession>A0A673CKJ1</accession>
<feature type="domain" description="Fibrinogen C-terminal" evidence="2">
    <location>
        <begin position="15"/>
        <end position="236"/>
    </location>
</feature>
<dbReference type="InterPro" id="IPR036056">
    <property type="entry name" value="Fibrinogen-like_C"/>
</dbReference>
<organism evidence="3 4">
    <name type="scientific">Sphaeramia orbicularis</name>
    <name type="common">orbiculate cardinalfish</name>
    <dbReference type="NCBI Taxonomy" id="375764"/>
    <lineage>
        <taxon>Eukaryota</taxon>
        <taxon>Metazoa</taxon>
        <taxon>Chordata</taxon>
        <taxon>Craniata</taxon>
        <taxon>Vertebrata</taxon>
        <taxon>Euteleostomi</taxon>
        <taxon>Actinopterygii</taxon>
        <taxon>Neopterygii</taxon>
        <taxon>Teleostei</taxon>
        <taxon>Neoteleostei</taxon>
        <taxon>Acanthomorphata</taxon>
        <taxon>Gobiaria</taxon>
        <taxon>Kurtiformes</taxon>
        <taxon>Apogonoidei</taxon>
        <taxon>Apogonidae</taxon>
        <taxon>Apogoninae</taxon>
        <taxon>Sphaeramia</taxon>
    </lineage>
</organism>
<evidence type="ECO:0000256" key="1">
    <source>
        <dbReference type="ARBA" id="ARBA00023157"/>
    </source>
</evidence>
<dbReference type="NCBIfam" id="NF040941">
    <property type="entry name" value="GGGWT_bact"/>
    <property type="match status" value="1"/>
</dbReference>
<dbReference type="PANTHER" id="PTHR19143:SF225">
    <property type="entry name" value="MICROFIBRIL-ASSOCIATED GLYCOPROTEIN 4"/>
    <property type="match status" value="1"/>
</dbReference>
<keyword evidence="1" id="KW-1015">Disulfide bond</keyword>
<dbReference type="Proteomes" id="UP000472271">
    <property type="component" value="Chromosome 19"/>
</dbReference>
<keyword evidence="4" id="KW-1185">Reference proteome</keyword>
<dbReference type="Pfam" id="PF00147">
    <property type="entry name" value="Fibrinogen_C"/>
    <property type="match status" value="1"/>
</dbReference>
<evidence type="ECO:0000313" key="3">
    <source>
        <dbReference type="Ensembl" id="ENSSORP00005053162.1"/>
    </source>
</evidence>
<dbReference type="InterPro" id="IPR002181">
    <property type="entry name" value="Fibrinogen_a/b/g_C_dom"/>
</dbReference>
<dbReference type="Gene3D" id="3.90.215.10">
    <property type="entry name" value="Gamma Fibrinogen, chain A, domain 1"/>
    <property type="match status" value="1"/>
</dbReference>
<protein>
    <submittedName>
        <fullName evidence="3">Microfibril-associated glycoprotein 4-like</fullName>
    </submittedName>
</protein>
<dbReference type="InterPro" id="IPR050373">
    <property type="entry name" value="Fibrinogen_C-term_domain"/>
</dbReference>
<evidence type="ECO:0000259" key="2">
    <source>
        <dbReference type="PROSITE" id="PS51406"/>
    </source>
</evidence>
<reference evidence="3" key="3">
    <citation type="submission" date="2025-09" db="UniProtKB">
        <authorList>
            <consortium name="Ensembl"/>
        </authorList>
    </citation>
    <scope>IDENTIFICATION</scope>
</reference>
<dbReference type="InterPro" id="IPR014716">
    <property type="entry name" value="Fibrinogen_a/b/g_C_1"/>
</dbReference>
<dbReference type="PANTHER" id="PTHR19143">
    <property type="entry name" value="FIBRINOGEN/TENASCIN/ANGIOPOEITIN"/>
    <property type="match status" value="1"/>
</dbReference>
<gene>
    <name evidence="3" type="primary">LOC115410435</name>
</gene>
<reference evidence="3" key="1">
    <citation type="submission" date="2019-06" db="EMBL/GenBank/DDBJ databases">
        <authorList>
            <consortium name="Wellcome Sanger Institute Data Sharing"/>
        </authorList>
    </citation>
    <scope>NUCLEOTIDE SEQUENCE [LARGE SCALE GENOMIC DNA]</scope>
</reference>
<name>A0A673CKJ1_9TELE</name>
<dbReference type="GO" id="GO:0048251">
    <property type="term" value="P:elastic fiber assembly"/>
    <property type="evidence" value="ECO:0007669"/>
    <property type="project" value="TreeGrafter"/>
</dbReference>
<dbReference type="CDD" id="cd00087">
    <property type="entry name" value="FReD"/>
    <property type="match status" value="1"/>
</dbReference>